<keyword evidence="6" id="KW-0393">Immunoglobulin domain</keyword>
<comment type="caution">
    <text evidence="10">The sequence shown here is derived from an EMBL/GenBank/DDBJ whole genome shotgun (WGS) entry which is preliminary data.</text>
</comment>
<accession>A0AAN8ZXN2</accession>
<evidence type="ECO:0000256" key="6">
    <source>
        <dbReference type="ARBA" id="ARBA00023319"/>
    </source>
</evidence>
<evidence type="ECO:0000313" key="11">
    <source>
        <dbReference type="Proteomes" id="UP001381693"/>
    </source>
</evidence>
<dbReference type="GO" id="GO:0005911">
    <property type="term" value="C:cell-cell junction"/>
    <property type="evidence" value="ECO:0007669"/>
    <property type="project" value="TreeGrafter"/>
</dbReference>
<feature type="domain" description="Fibronectin type-III" evidence="9">
    <location>
        <begin position="627"/>
        <end position="720"/>
    </location>
</feature>
<keyword evidence="7" id="KW-0812">Transmembrane</keyword>
<evidence type="ECO:0000256" key="3">
    <source>
        <dbReference type="ARBA" id="ARBA00023136"/>
    </source>
</evidence>
<dbReference type="PROSITE" id="PS50835">
    <property type="entry name" value="IG_LIKE"/>
    <property type="match status" value="5"/>
</dbReference>
<keyword evidence="5" id="KW-0325">Glycoprotein</keyword>
<comment type="subcellular location">
    <subcellularLocation>
        <location evidence="1">Membrane</location>
        <topology evidence="1">Single-pass type I membrane protein</topology>
    </subcellularLocation>
</comment>
<keyword evidence="2" id="KW-0677">Repeat</keyword>
<evidence type="ECO:0000259" key="9">
    <source>
        <dbReference type="PROSITE" id="PS50853"/>
    </source>
</evidence>
<organism evidence="10 11">
    <name type="scientific">Halocaridina rubra</name>
    <name type="common">Hawaiian red shrimp</name>
    <dbReference type="NCBI Taxonomy" id="373956"/>
    <lineage>
        <taxon>Eukaryota</taxon>
        <taxon>Metazoa</taxon>
        <taxon>Ecdysozoa</taxon>
        <taxon>Arthropoda</taxon>
        <taxon>Crustacea</taxon>
        <taxon>Multicrustacea</taxon>
        <taxon>Malacostraca</taxon>
        <taxon>Eumalacostraca</taxon>
        <taxon>Eucarida</taxon>
        <taxon>Decapoda</taxon>
        <taxon>Pleocyemata</taxon>
        <taxon>Caridea</taxon>
        <taxon>Atyoidea</taxon>
        <taxon>Atyidae</taxon>
        <taxon>Halocaridina</taxon>
    </lineage>
</organism>
<evidence type="ECO:0000256" key="7">
    <source>
        <dbReference type="SAM" id="Phobius"/>
    </source>
</evidence>
<dbReference type="GO" id="GO:0050839">
    <property type="term" value="F:cell adhesion molecule binding"/>
    <property type="evidence" value="ECO:0007669"/>
    <property type="project" value="TreeGrafter"/>
</dbReference>
<keyword evidence="4" id="KW-1015">Disulfide bond</keyword>
<evidence type="ECO:0000259" key="8">
    <source>
        <dbReference type="PROSITE" id="PS50835"/>
    </source>
</evidence>
<dbReference type="SMART" id="SM00060">
    <property type="entry name" value="FN3"/>
    <property type="match status" value="3"/>
</dbReference>
<evidence type="ECO:0000256" key="1">
    <source>
        <dbReference type="ARBA" id="ARBA00004479"/>
    </source>
</evidence>
<keyword evidence="7" id="KW-1133">Transmembrane helix</keyword>
<dbReference type="AlphaFoldDB" id="A0AAN8ZXN2"/>
<feature type="domain" description="Ig-like" evidence="8">
    <location>
        <begin position="134"/>
        <end position="207"/>
    </location>
</feature>
<dbReference type="InterPro" id="IPR051275">
    <property type="entry name" value="Cell_adhesion_signaling"/>
</dbReference>
<feature type="transmembrane region" description="Helical" evidence="7">
    <location>
        <begin position="842"/>
        <end position="862"/>
    </location>
</feature>
<keyword evidence="3 7" id="KW-0472">Membrane</keyword>
<feature type="domain" description="Ig-like" evidence="8">
    <location>
        <begin position="20"/>
        <end position="113"/>
    </location>
</feature>
<dbReference type="GO" id="GO:0005886">
    <property type="term" value="C:plasma membrane"/>
    <property type="evidence" value="ECO:0007669"/>
    <property type="project" value="TreeGrafter"/>
</dbReference>
<proteinExistence type="predicted"/>
<dbReference type="GO" id="GO:0030154">
    <property type="term" value="P:cell differentiation"/>
    <property type="evidence" value="ECO:0007669"/>
    <property type="project" value="UniProtKB-ARBA"/>
</dbReference>
<keyword evidence="11" id="KW-1185">Reference proteome</keyword>
<dbReference type="EMBL" id="JAXCGZ010023061">
    <property type="protein sequence ID" value="KAK7017931.1"/>
    <property type="molecule type" value="Genomic_DNA"/>
</dbReference>
<name>A0AAN8ZXN2_HALRR</name>
<evidence type="ECO:0000256" key="5">
    <source>
        <dbReference type="ARBA" id="ARBA00023180"/>
    </source>
</evidence>
<feature type="domain" description="Ig-like" evidence="8">
    <location>
        <begin position="300"/>
        <end position="393"/>
    </location>
</feature>
<feature type="domain" description="Fibronectin type-III" evidence="9">
    <location>
        <begin position="513"/>
        <end position="609"/>
    </location>
</feature>
<dbReference type="Proteomes" id="UP001381693">
    <property type="component" value="Unassembled WGS sequence"/>
</dbReference>
<evidence type="ECO:0000256" key="4">
    <source>
        <dbReference type="ARBA" id="ARBA00023157"/>
    </source>
</evidence>
<dbReference type="InterPro" id="IPR003599">
    <property type="entry name" value="Ig_sub"/>
</dbReference>
<dbReference type="SMART" id="SM00408">
    <property type="entry name" value="IGc2"/>
    <property type="match status" value="5"/>
</dbReference>
<dbReference type="FunFam" id="2.60.40.10:FF:000032">
    <property type="entry name" value="palladin isoform X1"/>
    <property type="match status" value="2"/>
</dbReference>
<dbReference type="InterPro" id="IPR036116">
    <property type="entry name" value="FN3_sf"/>
</dbReference>
<sequence length="1081" mass="119085">MGGADPPAFVYPYNGRGLAPVIKEHPSSITALRNDPVTLNCAASGASRITWFRDGLQVITSSQDSRSHRVLLPSGSLFFLRVASNRRETDAGTYWCVASNSYGTRRSKNATLSIAYLSYEFEAHPEPVVKAHLGDSIEIPCKPPKGSPEPDTQWIKNGLELSNSSRVYVFDKEGLIIKNVTSEDSASYVCRARNVAGTRETRPTELVILIPPSLEKKPENVTTASGSMVDLICHAQGSPKPSVTWRRLDGIMPLGRVTIEDQRLILEHVTAVDSGVYSCEVRNEAGIASAEATLTVVDRPEIMQRLQDVQVMAGKDAFLTCIVEGVPPPLILWRLPTQDRTALLTSSHKNGHVYISQDGQMMHLESVTTEDSGIYHCWGVSRGGGVSTQAEVLVVEAYPPPVIGNGLKDLNLIPGSIAVFPCEVISEYATPSIKWSFRPAAHLPARPLLDRIDGRVTLSAAGTLSVKDVRIDDTGIYTCNVSAETGNVEQVTILRVTKEATKALAVTEPLLTPPSKPQIMIVNETTVTLNCTPNSQTSHNTGQRFIIEYWRQGWDEWRMAETAMMKELCIIKNLMPGNTYFFLVRTITKKGTSFPSPWSDPVAIRSPRDPSLTVDQVRHAQHRLSRSTVTLTKATATGPNSVLLNWRFLATAHEAVEGILVYTITKDNDVQVTTVFGSFASSHHLVNIQPSTHYIFFIVPFWRSVEGTPSNSYSITTPEDTPLISPHDIHAVPRDDGSILITWSNLSLSEARGNVTGYQVNLSYNGTETTEVVSSPWLEVHGHAPSRIYAVKVAAETKAGLGPYSAPVSIDFGLIYAQGHHGNSKGIMIDSSVLYAPPQPAWLVYVLVPLVILLFVATMIYIKRLHHKSSSLDATHNTTHSQDPAVNPPHDSISMYSEQKQWHPRDCERECRQSYMHLLRADHQNSIMHKEPQSRANESPEPYATTALLAPASPHSVHESPWHRRRDKSRLKVDWTAFLPPLPASPPPCDNAFGDSTQNHKGFGIKSWFDDARSSGEYKNPCEVSSEPNSDTYSPVCAKNSLNCFLKFNSSQGKNTCKEISEDGQANHVDLPLNLSNHVQN</sequence>
<dbReference type="PANTHER" id="PTHR11640:SF164">
    <property type="entry name" value="MAM DOMAIN-CONTAINING GLYCOSYLPHOSPHATIDYLINOSITOL ANCHOR PROTEIN 1"/>
    <property type="match status" value="1"/>
</dbReference>
<feature type="domain" description="Ig-like" evidence="8">
    <location>
        <begin position="400"/>
        <end position="489"/>
    </location>
</feature>
<evidence type="ECO:0000256" key="2">
    <source>
        <dbReference type="ARBA" id="ARBA00022737"/>
    </source>
</evidence>
<dbReference type="Pfam" id="PF00041">
    <property type="entry name" value="fn3"/>
    <property type="match status" value="2"/>
</dbReference>
<dbReference type="InterPro" id="IPR036179">
    <property type="entry name" value="Ig-like_dom_sf"/>
</dbReference>
<dbReference type="Gene3D" id="2.60.40.10">
    <property type="entry name" value="Immunoglobulins"/>
    <property type="match status" value="8"/>
</dbReference>
<dbReference type="GO" id="GO:0009653">
    <property type="term" value="P:anatomical structure morphogenesis"/>
    <property type="evidence" value="ECO:0007669"/>
    <property type="project" value="UniProtKB-ARBA"/>
</dbReference>
<dbReference type="CDD" id="cd00063">
    <property type="entry name" value="FN3"/>
    <property type="match status" value="3"/>
</dbReference>
<dbReference type="SUPFAM" id="SSF49265">
    <property type="entry name" value="Fibronectin type III"/>
    <property type="match status" value="2"/>
</dbReference>
<dbReference type="SUPFAM" id="SSF48726">
    <property type="entry name" value="Immunoglobulin"/>
    <property type="match status" value="5"/>
</dbReference>
<dbReference type="InterPro" id="IPR007110">
    <property type="entry name" value="Ig-like_dom"/>
</dbReference>
<dbReference type="InterPro" id="IPR013783">
    <property type="entry name" value="Ig-like_fold"/>
</dbReference>
<dbReference type="PANTHER" id="PTHR11640">
    <property type="entry name" value="NEPHRIN"/>
    <property type="match status" value="1"/>
</dbReference>
<evidence type="ECO:0000313" key="10">
    <source>
        <dbReference type="EMBL" id="KAK7017931.1"/>
    </source>
</evidence>
<dbReference type="CDD" id="cd00096">
    <property type="entry name" value="Ig"/>
    <property type="match status" value="1"/>
</dbReference>
<dbReference type="InterPro" id="IPR013098">
    <property type="entry name" value="Ig_I-set"/>
</dbReference>
<dbReference type="Pfam" id="PF13927">
    <property type="entry name" value="Ig_3"/>
    <property type="match status" value="1"/>
</dbReference>
<dbReference type="InterPro" id="IPR003598">
    <property type="entry name" value="Ig_sub2"/>
</dbReference>
<gene>
    <name evidence="10" type="primary">ROBO1_1</name>
    <name evidence="10" type="ORF">SK128_005835</name>
</gene>
<dbReference type="InterPro" id="IPR003961">
    <property type="entry name" value="FN3_dom"/>
</dbReference>
<dbReference type="GO" id="GO:0098609">
    <property type="term" value="P:cell-cell adhesion"/>
    <property type="evidence" value="ECO:0007669"/>
    <property type="project" value="TreeGrafter"/>
</dbReference>
<dbReference type="PROSITE" id="PS50853">
    <property type="entry name" value="FN3"/>
    <property type="match status" value="3"/>
</dbReference>
<reference evidence="10 11" key="1">
    <citation type="submission" date="2023-11" db="EMBL/GenBank/DDBJ databases">
        <title>Halocaridina rubra genome assembly.</title>
        <authorList>
            <person name="Smith C."/>
        </authorList>
    </citation>
    <scope>NUCLEOTIDE SEQUENCE [LARGE SCALE GENOMIC DNA]</scope>
    <source>
        <strain evidence="10">EP-1</strain>
        <tissue evidence="10">Whole</tissue>
    </source>
</reference>
<feature type="domain" description="Fibronectin type-III" evidence="9">
    <location>
        <begin position="725"/>
        <end position="815"/>
    </location>
</feature>
<dbReference type="SMART" id="SM00409">
    <property type="entry name" value="IG"/>
    <property type="match status" value="5"/>
</dbReference>
<feature type="domain" description="Ig-like" evidence="8">
    <location>
        <begin position="212"/>
        <end position="295"/>
    </location>
</feature>
<dbReference type="Pfam" id="PF07679">
    <property type="entry name" value="I-set"/>
    <property type="match status" value="4"/>
</dbReference>
<protein>
    <submittedName>
        <fullName evidence="10">Roundabout 1</fullName>
    </submittedName>
</protein>